<dbReference type="AlphaFoldDB" id="A0A4Y2R080"/>
<proteinExistence type="predicted"/>
<gene>
    <name evidence="1" type="ORF">AVEN_244190_1</name>
</gene>
<evidence type="ECO:0000313" key="2">
    <source>
        <dbReference type="Proteomes" id="UP000499080"/>
    </source>
</evidence>
<dbReference type="EMBL" id="BGPR01015399">
    <property type="protein sequence ID" value="GBN69074.1"/>
    <property type="molecule type" value="Genomic_DNA"/>
</dbReference>
<keyword evidence="2" id="KW-1185">Reference proteome</keyword>
<comment type="caution">
    <text evidence="1">The sequence shown here is derived from an EMBL/GenBank/DDBJ whole genome shotgun (WGS) entry which is preliminary data.</text>
</comment>
<accession>A0A4Y2R080</accession>
<protein>
    <submittedName>
        <fullName evidence="1">Uncharacterized protein</fullName>
    </submittedName>
</protein>
<name>A0A4Y2R080_ARAVE</name>
<evidence type="ECO:0000313" key="1">
    <source>
        <dbReference type="EMBL" id="GBN69074.1"/>
    </source>
</evidence>
<organism evidence="1 2">
    <name type="scientific">Araneus ventricosus</name>
    <name type="common">Orbweaver spider</name>
    <name type="synonym">Epeira ventricosa</name>
    <dbReference type="NCBI Taxonomy" id="182803"/>
    <lineage>
        <taxon>Eukaryota</taxon>
        <taxon>Metazoa</taxon>
        <taxon>Ecdysozoa</taxon>
        <taxon>Arthropoda</taxon>
        <taxon>Chelicerata</taxon>
        <taxon>Arachnida</taxon>
        <taxon>Araneae</taxon>
        <taxon>Araneomorphae</taxon>
        <taxon>Entelegynae</taxon>
        <taxon>Araneoidea</taxon>
        <taxon>Araneidae</taxon>
        <taxon>Araneus</taxon>
    </lineage>
</organism>
<reference evidence="1 2" key="1">
    <citation type="journal article" date="2019" name="Sci. Rep.">
        <title>Orb-weaving spider Araneus ventricosus genome elucidates the spidroin gene catalogue.</title>
        <authorList>
            <person name="Kono N."/>
            <person name="Nakamura H."/>
            <person name="Ohtoshi R."/>
            <person name="Moran D.A.P."/>
            <person name="Shinohara A."/>
            <person name="Yoshida Y."/>
            <person name="Fujiwara M."/>
            <person name="Mori M."/>
            <person name="Tomita M."/>
            <person name="Arakawa K."/>
        </authorList>
    </citation>
    <scope>NUCLEOTIDE SEQUENCE [LARGE SCALE GENOMIC DNA]</scope>
</reference>
<sequence length="108" mass="12975">MHYQKRRRKFVINPLLDPEEIGTTTELLRCHSPIRQRPGPRFLWRQTTVFTRATKHAKTSRVPRKRKRVVFEMFMEATLSPTFQRKMCFHRRGTPHTRYGIDAAVRPK</sequence>
<dbReference type="Proteomes" id="UP000499080">
    <property type="component" value="Unassembled WGS sequence"/>
</dbReference>